<dbReference type="RefSeq" id="WP_272139078.1">
    <property type="nucleotide sequence ID" value="NZ_JAQLOI010000003.1"/>
</dbReference>
<proteinExistence type="predicted"/>
<keyword evidence="2" id="KW-1185">Reference proteome</keyword>
<evidence type="ECO:0008006" key="3">
    <source>
        <dbReference type="Google" id="ProtNLM"/>
    </source>
</evidence>
<evidence type="ECO:0000313" key="2">
    <source>
        <dbReference type="Proteomes" id="UP001210678"/>
    </source>
</evidence>
<dbReference type="EMBL" id="JAQLOI010000003">
    <property type="protein sequence ID" value="MDB1125400.1"/>
    <property type="molecule type" value="Genomic_DNA"/>
</dbReference>
<dbReference type="Proteomes" id="UP001210678">
    <property type="component" value="Unassembled WGS sequence"/>
</dbReference>
<name>A0ABT4YVJ9_9VIBR</name>
<accession>A0ABT4YVJ9</accession>
<evidence type="ECO:0000313" key="1">
    <source>
        <dbReference type="EMBL" id="MDB1125400.1"/>
    </source>
</evidence>
<comment type="caution">
    <text evidence="1">The sequence shown here is derived from an EMBL/GenBank/DDBJ whole genome shotgun (WGS) entry which is preliminary data.</text>
</comment>
<organism evidence="1 2">
    <name type="scientific">Vibrio algarum</name>
    <dbReference type="NCBI Taxonomy" id="3020714"/>
    <lineage>
        <taxon>Bacteria</taxon>
        <taxon>Pseudomonadati</taxon>
        <taxon>Pseudomonadota</taxon>
        <taxon>Gammaproteobacteria</taxon>
        <taxon>Vibrionales</taxon>
        <taxon>Vibrionaceae</taxon>
        <taxon>Vibrio</taxon>
    </lineage>
</organism>
<gene>
    <name evidence="1" type="ORF">PGX00_17780</name>
</gene>
<reference evidence="1 2" key="1">
    <citation type="submission" date="2023-01" db="EMBL/GenBank/DDBJ databases">
        <title>Vibrio sp. KJ40-1 sp.nov, isolated from marine algae.</title>
        <authorList>
            <person name="Butt M."/>
            <person name="Kim J.M.J."/>
            <person name="Jeon C.O.C."/>
        </authorList>
    </citation>
    <scope>NUCLEOTIDE SEQUENCE [LARGE SCALE GENOMIC DNA]</scope>
    <source>
        <strain evidence="1 2">KJ40-1</strain>
    </source>
</reference>
<protein>
    <recommendedName>
        <fullName evidence="3">DUF560 domain-containing protein</fullName>
    </recommendedName>
</protein>
<sequence>MNNNIVTLKDAEAHCYSENKEVDALDSAYHYLNTKFCQPAIWFDSFFVDERVTDDARAGTMVRWYNDYSWSKSEGFKYRTSLKAKLHLPKATKKLKLVFESDADDDLQDLFPTSGEDLESSLGLRYDWYAKERSSFNIKVTLRPSIEARYRYSYSFTQDTLLNLTQRVYSRKSVLGERTQIDLDHTLSEQFLIRWANYAKYENDVDHFELGTGLTLYQSISPKQALSYKASLTGHDKPHGYLSNKHISITYRQNVYRDWLFYEITPEYNWDNDLEEDKMNHATITFRLEFLFNNV</sequence>